<dbReference type="RefSeq" id="WP_035081171.1">
    <property type="nucleotide sequence ID" value="NZ_JQGC01000006.1"/>
</dbReference>
<sequence length="178" mass="20121">MKSAALLIRREDVTDLPDRAGGKEPLWTPKLVKAALVEAYEVYRYSMGRVGHKASKAAWPSYYREWGDWIEQAETSGSDAVRRRRRPSGIDIQRADTVLLGWTDHAGVQHPAWLNGDVTEYERARKSLVAWVMAKHHGVPEVALCQRCNWPLATFKRHKDFAAGRIATTLNQAGLAVW</sequence>
<protein>
    <submittedName>
        <fullName evidence="1">Uncharacterized protein</fullName>
    </submittedName>
</protein>
<proteinExistence type="predicted"/>
<organism evidence="1 2">
    <name type="scientific">Devosia riboflavina</name>
    <dbReference type="NCBI Taxonomy" id="46914"/>
    <lineage>
        <taxon>Bacteria</taxon>
        <taxon>Pseudomonadati</taxon>
        <taxon>Pseudomonadota</taxon>
        <taxon>Alphaproteobacteria</taxon>
        <taxon>Hyphomicrobiales</taxon>
        <taxon>Devosiaceae</taxon>
        <taxon>Devosia</taxon>
    </lineage>
</organism>
<accession>A0A087M3I3</accession>
<evidence type="ECO:0000313" key="2">
    <source>
        <dbReference type="Proteomes" id="UP000028981"/>
    </source>
</evidence>
<reference evidence="1 2" key="1">
    <citation type="submission" date="2014-08" db="EMBL/GenBank/DDBJ databases">
        <authorList>
            <person name="Hassan Y.I."/>
            <person name="Lepp D."/>
            <person name="Zhou T."/>
        </authorList>
    </citation>
    <scope>NUCLEOTIDE SEQUENCE [LARGE SCALE GENOMIC DNA]</scope>
    <source>
        <strain evidence="1 2">IFO13584</strain>
    </source>
</reference>
<comment type="caution">
    <text evidence="1">The sequence shown here is derived from an EMBL/GenBank/DDBJ whole genome shotgun (WGS) entry which is preliminary data.</text>
</comment>
<dbReference type="Proteomes" id="UP000028981">
    <property type="component" value="Unassembled WGS sequence"/>
</dbReference>
<gene>
    <name evidence="1" type="ORF">JP75_07725</name>
</gene>
<dbReference type="EMBL" id="JQGC01000006">
    <property type="protein sequence ID" value="KFL31436.1"/>
    <property type="molecule type" value="Genomic_DNA"/>
</dbReference>
<name>A0A087M3I3_9HYPH</name>
<dbReference type="AlphaFoldDB" id="A0A087M3I3"/>
<keyword evidence="2" id="KW-1185">Reference proteome</keyword>
<evidence type="ECO:0000313" key="1">
    <source>
        <dbReference type="EMBL" id="KFL31436.1"/>
    </source>
</evidence>
<dbReference type="OrthoDB" id="7950528at2"/>
<dbReference type="STRING" id="46914.JP75_07725"/>